<dbReference type="Pfam" id="PF09693">
    <property type="entry name" value="Phage_XkdX"/>
    <property type="match status" value="1"/>
</dbReference>
<dbReference type="NCBIfam" id="TIGR01669">
    <property type="entry name" value="phage_XkdX"/>
    <property type="match status" value="1"/>
</dbReference>
<name>A0ABT8VMH6_9BACL</name>
<evidence type="ECO:0000313" key="1">
    <source>
        <dbReference type="EMBL" id="MDO3682188.1"/>
    </source>
</evidence>
<dbReference type="EMBL" id="JAUMKJ010000117">
    <property type="protein sequence ID" value="MDO3682188.1"/>
    <property type="molecule type" value="Genomic_DNA"/>
</dbReference>
<organism evidence="1 2">
    <name type="scientific">Paenibacillus ehimensis</name>
    <dbReference type="NCBI Taxonomy" id="79264"/>
    <lineage>
        <taxon>Bacteria</taxon>
        <taxon>Bacillati</taxon>
        <taxon>Bacillota</taxon>
        <taxon>Bacilli</taxon>
        <taxon>Bacillales</taxon>
        <taxon>Paenibacillaceae</taxon>
        <taxon>Paenibacillus</taxon>
    </lineage>
</organism>
<dbReference type="InterPro" id="IPR010022">
    <property type="entry name" value="XkdX"/>
</dbReference>
<comment type="caution">
    <text evidence="1">The sequence shown here is derived from an EMBL/GenBank/DDBJ whole genome shotgun (WGS) entry which is preliminary data.</text>
</comment>
<dbReference type="RefSeq" id="WP_127483934.1">
    <property type="nucleotide sequence ID" value="NZ_JAUMKJ010000117.1"/>
</dbReference>
<protein>
    <submittedName>
        <fullName evidence="1">XkdX family protein</fullName>
    </submittedName>
</protein>
<accession>A0ABT8VMH6</accession>
<keyword evidence="2" id="KW-1185">Reference proteome</keyword>
<reference evidence="1" key="1">
    <citation type="submission" date="2023-07" db="EMBL/GenBank/DDBJ databases">
        <authorList>
            <person name="Aktuganov G."/>
            <person name="Boyko T."/>
            <person name="Delegan Y."/>
            <person name="Galimzianova N."/>
            <person name="Gilvanova E."/>
            <person name="Korobov V."/>
            <person name="Kuzmina L."/>
            <person name="Melentiev A."/>
            <person name="Milman P."/>
            <person name="Ryabova A."/>
            <person name="Stupak E."/>
            <person name="Yasakov T."/>
            <person name="Zharikova N."/>
            <person name="Zhurenko E."/>
        </authorList>
    </citation>
    <scope>NUCLEOTIDE SEQUENCE</scope>
    <source>
        <strain evidence="1">IB-739</strain>
    </source>
</reference>
<dbReference type="Proteomes" id="UP001168883">
    <property type="component" value="Unassembled WGS sequence"/>
</dbReference>
<sequence>MTDFERIRLYYELKWATKEQLQKYVQFNVITPEEYKVITGEAYVQ</sequence>
<evidence type="ECO:0000313" key="2">
    <source>
        <dbReference type="Proteomes" id="UP001168883"/>
    </source>
</evidence>
<gene>
    <name evidence="1" type="ORF">Q3C12_34955</name>
</gene>
<proteinExistence type="predicted"/>